<dbReference type="Gene3D" id="1.10.60.10">
    <property type="entry name" value="Iron dependent repressor, metal binding and dimerisation domain"/>
    <property type="match status" value="1"/>
</dbReference>
<dbReference type="InterPro" id="IPR001367">
    <property type="entry name" value="Fe_dep_repressor"/>
</dbReference>
<dbReference type="SMART" id="SM00899">
    <property type="entry name" value="FeoA"/>
    <property type="match status" value="1"/>
</dbReference>
<keyword evidence="16" id="KW-1185">Reference proteome</keyword>
<dbReference type="GO" id="GO:0005737">
    <property type="term" value="C:cytoplasm"/>
    <property type="evidence" value="ECO:0007669"/>
    <property type="project" value="UniProtKB-SubCell"/>
</dbReference>
<dbReference type="Pfam" id="PF02742">
    <property type="entry name" value="Fe_dep_repr_C"/>
    <property type="match status" value="1"/>
</dbReference>
<dbReference type="Gene3D" id="1.10.10.10">
    <property type="entry name" value="Winged helix-like DNA-binding domain superfamily/Winged helix DNA-binding domain"/>
    <property type="match status" value="1"/>
</dbReference>
<keyword evidence="8" id="KW-0238">DNA-binding</keyword>
<evidence type="ECO:0000313" key="16">
    <source>
        <dbReference type="Proteomes" id="UP000476411"/>
    </source>
</evidence>
<protein>
    <recommendedName>
        <fullName evidence="4">Transcriptional regulator MntR</fullName>
    </recommendedName>
    <alternativeName>
        <fullName evidence="13">Manganese transport regulator</fullName>
    </alternativeName>
</protein>
<dbReference type="InterPro" id="IPR036390">
    <property type="entry name" value="WH_DNA-bd_sf"/>
</dbReference>
<dbReference type="Pfam" id="PF01325">
    <property type="entry name" value="Fe_dep_repress"/>
    <property type="match status" value="1"/>
</dbReference>
<dbReference type="AlphaFoldDB" id="A0A6B9ZPQ3"/>
<evidence type="ECO:0000256" key="8">
    <source>
        <dbReference type="ARBA" id="ARBA00023125"/>
    </source>
</evidence>
<name>A0A6B9ZPQ3_9BACT</name>
<sequence length="221" mass="25087">MMNLSIAEENYIKSIYKLEEEGQEAVTTNALANELETKPASVTDMAKKLKEKKLISYEKYQGINLTADGKKAALSIIRRHRLWECFLVDKLSFSWEEVHELAEELEHVRSEKLISRLSAFLGNPQIDPHGDPIPDAQGKMSKPRIQTPLHKAKAKRLEVVSVSDKSAALLEFLNAKGIRLGTQLDVIERYEFDNSIELKIRNQPAFTLSEQVSKNIMVKPI</sequence>
<evidence type="ECO:0000256" key="9">
    <source>
        <dbReference type="ARBA" id="ARBA00023159"/>
    </source>
</evidence>
<evidence type="ECO:0000313" key="15">
    <source>
        <dbReference type="EMBL" id="QHS63986.1"/>
    </source>
</evidence>
<evidence type="ECO:0000256" key="5">
    <source>
        <dbReference type="ARBA" id="ARBA00022490"/>
    </source>
</evidence>
<reference evidence="15 16" key="1">
    <citation type="submission" date="2020-01" db="EMBL/GenBank/DDBJ databases">
        <title>Complete genome sequence of Chitinophaga sp. H33E-04 isolated from quinoa roots.</title>
        <authorList>
            <person name="Weon H.-Y."/>
            <person name="Lee S.A."/>
        </authorList>
    </citation>
    <scope>NUCLEOTIDE SEQUENCE [LARGE SCALE GENOMIC DNA]</scope>
    <source>
        <strain evidence="15 16">H33E-04</strain>
    </source>
</reference>
<comment type="subunit">
    <text evidence="3">Homodimer.</text>
</comment>
<dbReference type="GO" id="GO:0046983">
    <property type="term" value="F:protein dimerization activity"/>
    <property type="evidence" value="ECO:0007669"/>
    <property type="project" value="InterPro"/>
</dbReference>
<dbReference type="InterPro" id="IPR022687">
    <property type="entry name" value="HTH_DTXR"/>
</dbReference>
<evidence type="ECO:0000256" key="3">
    <source>
        <dbReference type="ARBA" id="ARBA00011738"/>
    </source>
</evidence>
<evidence type="ECO:0000256" key="6">
    <source>
        <dbReference type="ARBA" id="ARBA00022491"/>
    </source>
</evidence>
<dbReference type="InterPro" id="IPR022689">
    <property type="entry name" value="Iron_dep_repressor"/>
</dbReference>
<accession>A0A6B9ZPQ3</accession>
<dbReference type="GO" id="GO:0046914">
    <property type="term" value="F:transition metal ion binding"/>
    <property type="evidence" value="ECO:0007669"/>
    <property type="project" value="InterPro"/>
</dbReference>
<dbReference type="Pfam" id="PF04023">
    <property type="entry name" value="FeoA"/>
    <property type="match status" value="1"/>
</dbReference>
<keyword evidence="7" id="KW-0805">Transcription regulation</keyword>
<dbReference type="SUPFAM" id="SSF47979">
    <property type="entry name" value="Iron-dependent repressor protein, dimerization domain"/>
    <property type="match status" value="1"/>
</dbReference>
<dbReference type="GO" id="GO:0003677">
    <property type="term" value="F:DNA binding"/>
    <property type="evidence" value="ECO:0007669"/>
    <property type="project" value="UniProtKB-KW"/>
</dbReference>
<evidence type="ECO:0000256" key="4">
    <source>
        <dbReference type="ARBA" id="ARBA00022386"/>
    </source>
</evidence>
<dbReference type="Gene3D" id="2.30.30.90">
    <property type="match status" value="1"/>
</dbReference>
<dbReference type="EMBL" id="CP048113">
    <property type="protein sequence ID" value="QHS63986.1"/>
    <property type="molecule type" value="Genomic_DNA"/>
</dbReference>
<evidence type="ECO:0000256" key="11">
    <source>
        <dbReference type="ARBA" id="ARBA00023211"/>
    </source>
</evidence>
<evidence type="ECO:0000256" key="10">
    <source>
        <dbReference type="ARBA" id="ARBA00023163"/>
    </source>
</evidence>
<comment type="subcellular location">
    <subcellularLocation>
        <location evidence="1">Cytoplasm</location>
    </subcellularLocation>
</comment>
<dbReference type="GO" id="GO:0003700">
    <property type="term" value="F:DNA-binding transcription factor activity"/>
    <property type="evidence" value="ECO:0007669"/>
    <property type="project" value="InterPro"/>
</dbReference>
<gene>
    <name evidence="15" type="ORF">GWR21_12390</name>
</gene>
<dbReference type="PROSITE" id="PS50944">
    <property type="entry name" value="HTH_DTXR"/>
    <property type="match status" value="1"/>
</dbReference>
<dbReference type="SMART" id="SM00529">
    <property type="entry name" value="HTH_DTXR"/>
    <property type="match status" value="1"/>
</dbReference>
<keyword evidence="11" id="KW-0464">Manganese</keyword>
<dbReference type="SUPFAM" id="SSF46785">
    <property type="entry name" value="Winged helix' DNA-binding domain"/>
    <property type="match status" value="1"/>
</dbReference>
<keyword evidence="10" id="KW-0804">Transcription</keyword>
<feature type="domain" description="HTH dtxR-type" evidence="14">
    <location>
        <begin position="1"/>
        <end position="66"/>
    </location>
</feature>
<keyword evidence="5" id="KW-0963">Cytoplasm</keyword>
<evidence type="ECO:0000259" key="14">
    <source>
        <dbReference type="PROSITE" id="PS50944"/>
    </source>
</evidence>
<dbReference type="InterPro" id="IPR036388">
    <property type="entry name" value="WH-like_DNA-bd_sf"/>
</dbReference>
<evidence type="ECO:0000256" key="2">
    <source>
        <dbReference type="ARBA" id="ARBA00007871"/>
    </source>
</evidence>
<organism evidence="15 16">
    <name type="scientific">Chitinophaga agri</name>
    <dbReference type="NCBI Taxonomy" id="2703787"/>
    <lineage>
        <taxon>Bacteria</taxon>
        <taxon>Pseudomonadati</taxon>
        <taxon>Bacteroidota</taxon>
        <taxon>Chitinophagia</taxon>
        <taxon>Chitinophagales</taxon>
        <taxon>Chitinophagaceae</taxon>
        <taxon>Chitinophaga</taxon>
    </lineage>
</organism>
<comment type="similarity">
    <text evidence="2">Belongs to the DtxR/MntR family.</text>
</comment>
<comment type="function">
    <text evidence="12">In the presence of manganese, represses expression of mntH and mntS. Up-regulates expression of mntP.</text>
</comment>
<dbReference type="KEGG" id="chih:GWR21_12390"/>
<evidence type="ECO:0000256" key="12">
    <source>
        <dbReference type="ARBA" id="ARBA00025185"/>
    </source>
</evidence>
<evidence type="ECO:0000256" key="1">
    <source>
        <dbReference type="ARBA" id="ARBA00004496"/>
    </source>
</evidence>
<dbReference type="Proteomes" id="UP000476411">
    <property type="component" value="Chromosome"/>
</dbReference>
<keyword evidence="6" id="KW-0678">Repressor</keyword>
<dbReference type="InterPro" id="IPR036421">
    <property type="entry name" value="Fe_dep_repressor_sf"/>
</dbReference>
<evidence type="ECO:0000256" key="13">
    <source>
        <dbReference type="ARBA" id="ARBA00032593"/>
    </source>
</evidence>
<evidence type="ECO:0000256" key="7">
    <source>
        <dbReference type="ARBA" id="ARBA00023015"/>
    </source>
</evidence>
<dbReference type="InterPro" id="IPR007167">
    <property type="entry name" value="Fe-transptr_FeoA-like"/>
</dbReference>
<dbReference type="PANTHER" id="PTHR33238:SF11">
    <property type="entry name" value="TRANSCRIPTIONAL REGULATOR MNTR"/>
    <property type="match status" value="1"/>
</dbReference>
<dbReference type="PANTHER" id="PTHR33238">
    <property type="entry name" value="IRON (METAL) DEPENDENT REPRESSOR, DTXR FAMILY"/>
    <property type="match status" value="1"/>
</dbReference>
<keyword evidence="9" id="KW-0010">Activator</keyword>
<dbReference type="InterPro" id="IPR050536">
    <property type="entry name" value="DtxR_MntR_Metal-Reg"/>
</dbReference>
<dbReference type="InterPro" id="IPR038157">
    <property type="entry name" value="FeoA_core_dom"/>
</dbReference>
<proteinExistence type="inferred from homology"/>